<evidence type="ECO:0000313" key="9">
    <source>
        <dbReference type="EMBL" id="ABE62879.1"/>
    </source>
</evidence>
<organism evidence="9 10">
    <name type="scientific">Nitrobacter hamburgensis (strain DSM 10229 / NCIMB 13809 / X14)</name>
    <dbReference type="NCBI Taxonomy" id="323097"/>
    <lineage>
        <taxon>Bacteria</taxon>
        <taxon>Pseudomonadati</taxon>
        <taxon>Pseudomonadota</taxon>
        <taxon>Alphaproteobacteria</taxon>
        <taxon>Hyphomicrobiales</taxon>
        <taxon>Nitrobacteraceae</taxon>
        <taxon>Nitrobacter</taxon>
    </lineage>
</organism>
<feature type="signal peptide" evidence="8">
    <location>
        <begin position="1"/>
        <end position="27"/>
    </location>
</feature>
<evidence type="ECO:0000256" key="8">
    <source>
        <dbReference type="SAM" id="SignalP"/>
    </source>
</evidence>
<feature type="compositionally biased region" description="Polar residues" evidence="7">
    <location>
        <begin position="26"/>
        <end position="36"/>
    </location>
</feature>
<dbReference type="KEGG" id="nha:Nham_2082"/>
<protein>
    <recommendedName>
        <fullName evidence="3">Lectin-like protein BA14k</fullName>
    </recommendedName>
</protein>
<evidence type="ECO:0000256" key="4">
    <source>
        <dbReference type="ARBA" id="ARBA00022475"/>
    </source>
</evidence>
<dbReference type="InterPro" id="IPR012413">
    <property type="entry name" value="BA14K"/>
</dbReference>
<feature type="chain" id="PRO_5004195799" description="Lectin-like protein BA14k" evidence="8">
    <location>
        <begin position="28"/>
        <end position="172"/>
    </location>
</feature>
<evidence type="ECO:0000256" key="3">
    <source>
        <dbReference type="ARBA" id="ARBA00020552"/>
    </source>
</evidence>
<keyword evidence="10" id="KW-1185">Reference proteome</keyword>
<comment type="similarity">
    <text evidence="2">Belongs to the BA14k family.</text>
</comment>
<evidence type="ECO:0000256" key="5">
    <source>
        <dbReference type="ARBA" id="ARBA00022734"/>
    </source>
</evidence>
<comment type="subcellular location">
    <subcellularLocation>
        <location evidence="1">Membrane</location>
        <topology evidence="1">Single-pass membrane protein</topology>
    </subcellularLocation>
</comment>
<dbReference type="RefSeq" id="WP_011510558.1">
    <property type="nucleotide sequence ID" value="NC_007964.1"/>
</dbReference>
<dbReference type="HOGENOM" id="CLU_092318_0_0_5"/>
<evidence type="ECO:0000256" key="7">
    <source>
        <dbReference type="SAM" id="MobiDB-lite"/>
    </source>
</evidence>
<dbReference type="Proteomes" id="UP000001953">
    <property type="component" value="Chromosome"/>
</dbReference>
<comment type="function">
    <text evidence="6">Has immunoglobulin-binding and hemagglutination properties, and can bind to mannose. Essential for virulence. May be involved in LPS biosynthesis or polysaccharide transport.</text>
</comment>
<keyword evidence="4" id="KW-1003">Cell membrane</keyword>
<sequence length="172" mass="17492">MFNFKPVLAATIIALAVPLAATSPSLAQGTQGTKAQGFSGGGGHGGGGHIGRGGGGGGHISRGGGFGGGGRHMAGGGWHGGGHHGGWRGGHHHRHSGGFYTGFYPGFGFGVGSAFASPYYYDDSYGYYDDSPTVEVVPSSGDDVAYCQQRFKSYDVSSGTYLGYDGKRHPCP</sequence>
<gene>
    <name evidence="9" type="ordered locus">Nham_2082</name>
</gene>
<dbReference type="AlphaFoldDB" id="Q1QLL8"/>
<keyword evidence="8" id="KW-0732">Signal</keyword>
<evidence type="ECO:0000256" key="1">
    <source>
        <dbReference type="ARBA" id="ARBA00004167"/>
    </source>
</evidence>
<feature type="region of interest" description="Disordered" evidence="7">
    <location>
        <begin position="26"/>
        <end position="66"/>
    </location>
</feature>
<reference evidence="9 10" key="1">
    <citation type="submission" date="2006-03" db="EMBL/GenBank/DDBJ databases">
        <title>Complete sequence of chromosome of Nitrobacter hamburgensis X14.</title>
        <authorList>
            <consortium name="US DOE Joint Genome Institute"/>
            <person name="Copeland A."/>
            <person name="Lucas S."/>
            <person name="Lapidus A."/>
            <person name="Barry K."/>
            <person name="Detter J.C."/>
            <person name="Glavina del Rio T."/>
            <person name="Hammon N."/>
            <person name="Israni S."/>
            <person name="Dalin E."/>
            <person name="Tice H."/>
            <person name="Pitluck S."/>
            <person name="Chain P."/>
            <person name="Malfatti S."/>
            <person name="Shin M."/>
            <person name="Vergez L."/>
            <person name="Schmutz J."/>
            <person name="Larimer F."/>
            <person name="Land M."/>
            <person name="Hauser L."/>
            <person name="Kyrpides N."/>
            <person name="Ivanova N."/>
            <person name="Ward B."/>
            <person name="Arp D."/>
            <person name="Klotz M."/>
            <person name="Stein L."/>
            <person name="O'Mullan G."/>
            <person name="Starkenburg S."/>
            <person name="Sayavedra L."/>
            <person name="Poret-Peterson A.T."/>
            <person name="Gentry M.E."/>
            <person name="Bruce D."/>
            <person name="Richardson P."/>
        </authorList>
    </citation>
    <scope>NUCLEOTIDE SEQUENCE [LARGE SCALE GENOMIC DNA]</scope>
    <source>
        <strain evidence="10">DSM 10229 / NCIMB 13809 / X14</strain>
    </source>
</reference>
<evidence type="ECO:0000256" key="2">
    <source>
        <dbReference type="ARBA" id="ARBA00010270"/>
    </source>
</evidence>
<evidence type="ECO:0000256" key="6">
    <source>
        <dbReference type="ARBA" id="ARBA00025321"/>
    </source>
</evidence>
<dbReference type="EMBL" id="CP000319">
    <property type="protein sequence ID" value="ABE62879.1"/>
    <property type="molecule type" value="Genomic_DNA"/>
</dbReference>
<evidence type="ECO:0000313" key="10">
    <source>
        <dbReference type="Proteomes" id="UP000001953"/>
    </source>
</evidence>
<feature type="compositionally biased region" description="Gly residues" evidence="7">
    <location>
        <begin position="38"/>
        <end position="66"/>
    </location>
</feature>
<dbReference type="GO" id="GO:0016020">
    <property type="term" value="C:membrane"/>
    <property type="evidence" value="ECO:0007669"/>
    <property type="project" value="UniProtKB-SubCell"/>
</dbReference>
<dbReference type="GO" id="GO:0030246">
    <property type="term" value="F:carbohydrate binding"/>
    <property type="evidence" value="ECO:0007669"/>
    <property type="project" value="UniProtKB-KW"/>
</dbReference>
<keyword evidence="4" id="KW-0472">Membrane</keyword>
<accession>Q1QLL8</accession>
<dbReference type="eggNOG" id="ENOG5033457">
    <property type="taxonomic scope" value="Bacteria"/>
</dbReference>
<name>Q1QLL8_NITHX</name>
<proteinExistence type="inferred from homology"/>
<keyword evidence="5" id="KW-0430">Lectin</keyword>
<dbReference type="Pfam" id="PF07886">
    <property type="entry name" value="BA14K"/>
    <property type="match status" value="1"/>
</dbReference>
<dbReference type="OrthoDB" id="8256082at2"/>